<sequence>MIKFTVKSKARNETYTFYKKEVLIGSSREYTCDLSLPESRFEPTHLLITEEEDRFIVKNLANDPFATLNDLPFGKRIIKDQDVIVVGDTMIIFEGALTKEGQSYQEFPLFSTKGNLAGIVEEAIERAATADEPEEAHPEDHPEREDLPLQRDSSEDYPLDMDALNDLAAKDSSKEMDPAEMEALLEEWQEIENEFRGSHAETSDPPQNMPAERDILQAESTQAAHKTPPQEAEPTKKTLILDLSDNEHEPLPFKTSPPPRAGATQPKSEDKPVKKIISALRPQLKIIFITFAIATLLLFLLIGGSLWKFNHESEKRVIEVSRSVSDIALAMTYAQIHHIIPHQHNWSNPQFLKSSVAASLSPHHEAQLRLEGNGKLNDDYLLRIYTNRDNSRFVIIAQPEPSLFHYLTTPDSIVVDSAMMTLRRINDLKALNRLLIDPDQLHSPGSDDVARILNRAQIIPMDLLADKDNHNGFKTPERLKVKYPGAENYIYNSPRYSRVGDRIMSEAVEALSKPTNSSEMRKLKEVLRSIAKLPFAVMYTTKGKEHAEKAKMAISSIVQGEDFLLAYIDYDEKSNKTTSYLIDDEDLRPTDGLRQESELDPLKAARAAAVALIGEATSQRPLNSYRREMELASPLYTELNNLSNQRRGELEKIHSELDLMISHEIEEPGSYTIEDLQQKAIALTEKIEQTNVSIMRKLYQIYGSHKNIPLSEFLDYVEKSGLRSLAANELFSTQGQETSTNCSLPEEGKKAILEIEAASNFSPLFDAISKAASYFSCDPSEDPQLIIAFQNQVKGAVVDKLNDFILLRSFDDESDVFTPDTREKLSQAMKEAWIFDLEEQNYYLDEFTRRYAELN</sequence>
<evidence type="ECO:0000256" key="2">
    <source>
        <dbReference type="SAM" id="Phobius"/>
    </source>
</evidence>
<feature type="region of interest" description="Disordered" evidence="1">
    <location>
        <begin position="247"/>
        <end position="272"/>
    </location>
</feature>
<dbReference type="SUPFAM" id="SSF49879">
    <property type="entry name" value="SMAD/FHA domain"/>
    <property type="match status" value="1"/>
</dbReference>
<dbReference type="CDD" id="cd00060">
    <property type="entry name" value="FHA"/>
    <property type="match status" value="1"/>
</dbReference>
<dbReference type="Gene3D" id="2.60.200.20">
    <property type="match status" value="1"/>
</dbReference>
<dbReference type="EMBL" id="CWGJ01000006">
    <property type="protein sequence ID" value="CRX37824.1"/>
    <property type="molecule type" value="Genomic_DNA"/>
</dbReference>
<evidence type="ECO:0000256" key="1">
    <source>
        <dbReference type="SAM" id="MobiDB-lite"/>
    </source>
</evidence>
<protein>
    <recommendedName>
        <fullName evidence="5">FHA domain-containing protein</fullName>
    </recommendedName>
</protein>
<name>A0A0H5DQI4_9BACT</name>
<dbReference type="InterPro" id="IPR008984">
    <property type="entry name" value="SMAD_FHA_dom_sf"/>
</dbReference>
<keyword evidence="2" id="KW-0812">Transmembrane</keyword>
<dbReference type="Proteomes" id="UP000220251">
    <property type="component" value="Unassembled WGS sequence"/>
</dbReference>
<evidence type="ECO:0008006" key="5">
    <source>
        <dbReference type="Google" id="ProtNLM"/>
    </source>
</evidence>
<dbReference type="AlphaFoldDB" id="A0A0H5DQI4"/>
<dbReference type="RefSeq" id="WP_098037675.1">
    <property type="nucleotide sequence ID" value="NZ_CWGJ01000006.1"/>
</dbReference>
<dbReference type="OrthoDB" id="21876at2"/>
<feature type="transmembrane region" description="Helical" evidence="2">
    <location>
        <begin position="284"/>
        <end position="307"/>
    </location>
</feature>
<evidence type="ECO:0000313" key="4">
    <source>
        <dbReference type="Proteomes" id="UP000220251"/>
    </source>
</evidence>
<proteinExistence type="predicted"/>
<feature type="compositionally biased region" description="Basic and acidic residues" evidence="1">
    <location>
        <begin position="127"/>
        <end position="154"/>
    </location>
</feature>
<accession>A0A0H5DQI4</accession>
<feature type="region of interest" description="Disordered" evidence="1">
    <location>
        <begin position="127"/>
        <end position="158"/>
    </location>
</feature>
<reference evidence="4" key="1">
    <citation type="submission" date="2015-06" db="EMBL/GenBank/DDBJ databases">
        <authorList>
            <person name="Bertelli C."/>
        </authorList>
    </citation>
    <scope>NUCLEOTIDE SEQUENCE [LARGE SCALE GENOMIC DNA]</scope>
    <source>
        <strain evidence="4">CRIB-30</strain>
    </source>
</reference>
<keyword evidence="2" id="KW-1133">Transmembrane helix</keyword>
<keyword evidence="4" id="KW-1185">Reference proteome</keyword>
<keyword evidence="2" id="KW-0472">Membrane</keyword>
<gene>
    <name evidence="3" type="ORF">ELAC_0469</name>
</gene>
<organism evidence="3 4">
    <name type="scientific">Estrella lausannensis</name>
    <dbReference type="NCBI Taxonomy" id="483423"/>
    <lineage>
        <taxon>Bacteria</taxon>
        <taxon>Pseudomonadati</taxon>
        <taxon>Chlamydiota</taxon>
        <taxon>Chlamydiia</taxon>
        <taxon>Parachlamydiales</taxon>
        <taxon>Candidatus Criblamydiaceae</taxon>
        <taxon>Estrella</taxon>
    </lineage>
</organism>
<evidence type="ECO:0000313" key="3">
    <source>
        <dbReference type="EMBL" id="CRX37824.1"/>
    </source>
</evidence>